<evidence type="ECO:0000256" key="3">
    <source>
        <dbReference type="ARBA" id="ARBA00022989"/>
    </source>
</evidence>
<gene>
    <name evidence="7" type="ORF">J437_LFUL002835</name>
</gene>
<feature type="transmembrane region" description="Helical" evidence="5">
    <location>
        <begin position="94"/>
        <end position="112"/>
    </location>
</feature>
<comment type="subcellular location">
    <subcellularLocation>
        <location evidence="1">Membrane</location>
        <topology evidence="1">Multi-pass membrane protein</topology>
    </subcellularLocation>
</comment>
<feature type="transmembrane region" description="Helical" evidence="5">
    <location>
        <begin position="53"/>
        <end position="74"/>
    </location>
</feature>
<evidence type="ECO:0000313" key="7">
    <source>
        <dbReference type="EMBL" id="KAG8226789.1"/>
    </source>
</evidence>
<feature type="transmembrane region" description="Helical" evidence="5">
    <location>
        <begin position="20"/>
        <end position="41"/>
    </location>
</feature>
<keyword evidence="2 5" id="KW-0812">Transmembrane</keyword>
<feature type="transmembrane region" description="Helical" evidence="5">
    <location>
        <begin position="145"/>
        <end position="164"/>
    </location>
</feature>
<reference evidence="7" key="2">
    <citation type="submission" date="2017-10" db="EMBL/GenBank/DDBJ databases">
        <title>Ladona fulva Genome sequencing and assembly.</title>
        <authorList>
            <person name="Murali S."/>
            <person name="Richards S."/>
            <person name="Bandaranaike D."/>
            <person name="Bellair M."/>
            <person name="Blankenburg K."/>
            <person name="Chao H."/>
            <person name="Dinh H."/>
            <person name="Doddapaneni H."/>
            <person name="Dugan-Rocha S."/>
            <person name="Elkadiri S."/>
            <person name="Gnanaolivu R."/>
            <person name="Hernandez B."/>
            <person name="Skinner E."/>
            <person name="Javaid M."/>
            <person name="Lee S."/>
            <person name="Li M."/>
            <person name="Ming W."/>
            <person name="Munidasa M."/>
            <person name="Muniz J."/>
            <person name="Nguyen L."/>
            <person name="Hughes D."/>
            <person name="Osuji N."/>
            <person name="Pu L.-L."/>
            <person name="Puazo M."/>
            <person name="Qu C."/>
            <person name="Quiroz J."/>
            <person name="Raj R."/>
            <person name="Weissenberger G."/>
            <person name="Xin Y."/>
            <person name="Zou X."/>
            <person name="Han Y."/>
            <person name="Worley K."/>
            <person name="Muzny D."/>
            <person name="Gibbs R."/>
        </authorList>
    </citation>
    <scope>NUCLEOTIDE SEQUENCE</scope>
    <source>
        <strain evidence="7">Sampled in the wild</strain>
    </source>
</reference>
<feature type="transmembrane region" description="Helical" evidence="5">
    <location>
        <begin position="214"/>
        <end position="233"/>
    </location>
</feature>
<protein>
    <recommendedName>
        <fullName evidence="6">Sugar phosphate transporter domain-containing protein</fullName>
    </recommendedName>
</protein>
<dbReference type="AlphaFoldDB" id="A0A8K0P0M0"/>
<feature type="transmembrane region" description="Helical" evidence="5">
    <location>
        <begin position="277"/>
        <end position="298"/>
    </location>
</feature>
<feature type="transmembrane region" description="Helical" evidence="5">
    <location>
        <begin position="118"/>
        <end position="138"/>
    </location>
</feature>
<keyword evidence="3 5" id="KW-1133">Transmembrane helix</keyword>
<evidence type="ECO:0000259" key="6">
    <source>
        <dbReference type="Pfam" id="PF03151"/>
    </source>
</evidence>
<feature type="transmembrane region" description="Helical" evidence="5">
    <location>
        <begin position="170"/>
        <end position="193"/>
    </location>
</feature>
<dbReference type="InterPro" id="IPR050186">
    <property type="entry name" value="TPT_transporter"/>
</dbReference>
<comment type="caution">
    <text evidence="7">The sequence shown here is derived from an EMBL/GenBank/DDBJ whole genome shotgun (WGS) entry which is preliminary data.</text>
</comment>
<dbReference type="Pfam" id="PF03151">
    <property type="entry name" value="TPT"/>
    <property type="match status" value="1"/>
</dbReference>
<feature type="transmembrane region" description="Helical" evidence="5">
    <location>
        <begin position="304"/>
        <end position="322"/>
    </location>
</feature>
<keyword evidence="4 5" id="KW-0472">Membrane</keyword>
<evidence type="ECO:0000256" key="1">
    <source>
        <dbReference type="ARBA" id="ARBA00004141"/>
    </source>
</evidence>
<dbReference type="InterPro" id="IPR004853">
    <property type="entry name" value="Sugar_P_trans_dom"/>
</dbReference>
<dbReference type="GO" id="GO:0016020">
    <property type="term" value="C:membrane"/>
    <property type="evidence" value="ECO:0007669"/>
    <property type="project" value="UniProtKB-SubCell"/>
</dbReference>
<evidence type="ECO:0000256" key="2">
    <source>
        <dbReference type="ARBA" id="ARBA00022692"/>
    </source>
</evidence>
<accession>A0A8K0P0M0</accession>
<proteinExistence type="predicted"/>
<dbReference type="OrthoDB" id="18894at2759"/>
<feature type="transmembrane region" description="Helical" evidence="5">
    <location>
        <begin position="245"/>
        <end position="265"/>
    </location>
</feature>
<dbReference type="Proteomes" id="UP000792457">
    <property type="component" value="Unassembled WGS sequence"/>
</dbReference>
<dbReference type="EMBL" id="KZ308297">
    <property type="protein sequence ID" value="KAG8226789.1"/>
    <property type="molecule type" value="Genomic_DNA"/>
</dbReference>
<evidence type="ECO:0000313" key="8">
    <source>
        <dbReference type="Proteomes" id="UP000792457"/>
    </source>
</evidence>
<keyword evidence="8" id="KW-1185">Reference proteome</keyword>
<name>A0A8K0P0M0_LADFU</name>
<evidence type="ECO:0000256" key="4">
    <source>
        <dbReference type="ARBA" id="ARBA00023136"/>
    </source>
</evidence>
<sequence>MTLFQMLSCFKKCNHGFFMICVRTLGLISLYYTLSIGLVFYQHWLLKFFRFPLSISVCHMVVKFILAGICRTLWECYHHRDRVTIDWKNYMLKVAPTGLASGLDIGISNWGLELVTVSLYTMTKSTAIIFIMGFAILLKLEEKSWKAIVIVLMISGGLILFTFEATAFDVLGFILVLLASCISGLRWTLAQLVMQKSKLGLHNPVDMVYHVQPWMIVSVLPIAIAIEGKSFIVSNKVFCFDDWDVLFTTIWMVAIGTVMAFLMEVAEYMVVSFTSSLTLSVAGIFKELMTVMLAVNFNGDNLSVINYVGFLLCLGGIIYHVIHRTSANHVEEESMEVSHVSSAAKRTKWENKINDSHIPLLDTKGEHSFEASLDFCDIESDGDSVDDTEVLFSILQRDR</sequence>
<organism evidence="7 8">
    <name type="scientific">Ladona fulva</name>
    <name type="common">Scarce chaser dragonfly</name>
    <name type="synonym">Libellula fulva</name>
    <dbReference type="NCBI Taxonomy" id="123851"/>
    <lineage>
        <taxon>Eukaryota</taxon>
        <taxon>Metazoa</taxon>
        <taxon>Ecdysozoa</taxon>
        <taxon>Arthropoda</taxon>
        <taxon>Hexapoda</taxon>
        <taxon>Insecta</taxon>
        <taxon>Pterygota</taxon>
        <taxon>Palaeoptera</taxon>
        <taxon>Odonata</taxon>
        <taxon>Epiprocta</taxon>
        <taxon>Anisoptera</taxon>
        <taxon>Libelluloidea</taxon>
        <taxon>Libellulidae</taxon>
        <taxon>Ladona</taxon>
    </lineage>
</organism>
<reference evidence="7" key="1">
    <citation type="submission" date="2013-04" db="EMBL/GenBank/DDBJ databases">
        <authorList>
            <person name="Qu J."/>
            <person name="Murali S.C."/>
            <person name="Bandaranaike D."/>
            <person name="Bellair M."/>
            <person name="Blankenburg K."/>
            <person name="Chao H."/>
            <person name="Dinh H."/>
            <person name="Doddapaneni H."/>
            <person name="Downs B."/>
            <person name="Dugan-Rocha S."/>
            <person name="Elkadiri S."/>
            <person name="Gnanaolivu R.D."/>
            <person name="Hernandez B."/>
            <person name="Javaid M."/>
            <person name="Jayaseelan J.C."/>
            <person name="Lee S."/>
            <person name="Li M."/>
            <person name="Ming W."/>
            <person name="Munidasa M."/>
            <person name="Muniz J."/>
            <person name="Nguyen L."/>
            <person name="Ongeri F."/>
            <person name="Osuji N."/>
            <person name="Pu L.-L."/>
            <person name="Puazo M."/>
            <person name="Qu C."/>
            <person name="Quiroz J."/>
            <person name="Raj R."/>
            <person name="Weissenberger G."/>
            <person name="Xin Y."/>
            <person name="Zou X."/>
            <person name="Han Y."/>
            <person name="Richards S."/>
            <person name="Worley K."/>
            <person name="Muzny D."/>
            <person name="Gibbs R."/>
        </authorList>
    </citation>
    <scope>NUCLEOTIDE SEQUENCE</scope>
    <source>
        <strain evidence="7">Sampled in the wild</strain>
    </source>
</reference>
<feature type="domain" description="Sugar phosphate transporter" evidence="6">
    <location>
        <begin position="25"/>
        <end position="318"/>
    </location>
</feature>
<dbReference type="PANTHER" id="PTHR11132">
    <property type="entry name" value="SOLUTE CARRIER FAMILY 35"/>
    <property type="match status" value="1"/>
</dbReference>
<evidence type="ECO:0000256" key="5">
    <source>
        <dbReference type="SAM" id="Phobius"/>
    </source>
</evidence>